<accession>A0AAV5SV14</accession>
<dbReference type="AlphaFoldDB" id="A0AAV5SV14"/>
<feature type="region of interest" description="Disordered" evidence="1">
    <location>
        <begin position="1"/>
        <end position="45"/>
    </location>
</feature>
<protein>
    <submittedName>
        <fullName evidence="2">Uncharacterized protein</fullName>
    </submittedName>
</protein>
<dbReference type="Proteomes" id="UP001432027">
    <property type="component" value="Unassembled WGS sequence"/>
</dbReference>
<gene>
    <name evidence="2" type="ORF">PENTCL1PPCAC_8705</name>
</gene>
<reference evidence="2" key="1">
    <citation type="submission" date="2023-10" db="EMBL/GenBank/DDBJ databases">
        <title>Genome assembly of Pristionchus species.</title>
        <authorList>
            <person name="Yoshida K."/>
            <person name="Sommer R.J."/>
        </authorList>
    </citation>
    <scope>NUCLEOTIDE SEQUENCE</scope>
    <source>
        <strain evidence="2">RS0144</strain>
    </source>
</reference>
<proteinExistence type="predicted"/>
<evidence type="ECO:0000256" key="1">
    <source>
        <dbReference type="SAM" id="MobiDB-lite"/>
    </source>
</evidence>
<comment type="caution">
    <text evidence="2">The sequence shown here is derived from an EMBL/GenBank/DDBJ whole genome shotgun (WGS) entry which is preliminary data.</text>
</comment>
<feature type="non-terminal residue" evidence="2">
    <location>
        <position position="1"/>
    </location>
</feature>
<dbReference type="EMBL" id="BTSX01000002">
    <property type="protein sequence ID" value="GMS86530.1"/>
    <property type="molecule type" value="Genomic_DNA"/>
</dbReference>
<evidence type="ECO:0000313" key="2">
    <source>
        <dbReference type="EMBL" id="GMS86530.1"/>
    </source>
</evidence>
<name>A0AAV5SV14_9BILA</name>
<keyword evidence="3" id="KW-1185">Reference proteome</keyword>
<evidence type="ECO:0000313" key="3">
    <source>
        <dbReference type="Proteomes" id="UP001432027"/>
    </source>
</evidence>
<sequence length="74" mass="8254">HYFRHVTRSRNNPPSVRCGQHSISSSARKSKKVGHSVLASQTTPRSPVFFSPRTVHAALSRKRTHTLVSLHLGI</sequence>
<organism evidence="2 3">
    <name type="scientific">Pristionchus entomophagus</name>
    <dbReference type="NCBI Taxonomy" id="358040"/>
    <lineage>
        <taxon>Eukaryota</taxon>
        <taxon>Metazoa</taxon>
        <taxon>Ecdysozoa</taxon>
        <taxon>Nematoda</taxon>
        <taxon>Chromadorea</taxon>
        <taxon>Rhabditida</taxon>
        <taxon>Rhabditina</taxon>
        <taxon>Diplogasteromorpha</taxon>
        <taxon>Diplogasteroidea</taxon>
        <taxon>Neodiplogasteridae</taxon>
        <taxon>Pristionchus</taxon>
    </lineage>
</organism>